<sequence>MPHPSRVQTSTFEACSWVPLLQVGGLRKIRVSCFPKAIATWHGRESSPRPPDPESDAAPMLKTALGTIESVQLHYDVRSACIHHTQSHNPDIGPTRLNTKSTMPDTKEISC</sequence>
<dbReference type="AlphaFoldDB" id="A0AAV4EDV4"/>
<accession>A0AAV4EDV4</accession>
<evidence type="ECO:0000313" key="2">
    <source>
        <dbReference type="EMBL" id="GFR59258.1"/>
    </source>
</evidence>
<organism evidence="2 3">
    <name type="scientific">Elysia marginata</name>
    <dbReference type="NCBI Taxonomy" id="1093978"/>
    <lineage>
        <taxon>Eukaryota</taxon>
        <taxon>Metazoa</taxon>
        <taxon>Spiralia</taxon>
        <taxon>Lophotrochozoa</taxon>
        <taxon>Mollusca</taxon>
        <taxon>Gastropoda</taxon>
        <taxon>Heterobranchia</taxon>
        <taxon>Euthyneura</taxon>
        <taxon>Panpulmonata</taxon>
        <taxon>Sacoglossa</taxon>
        <taxon>Placobranchoidea</taxon>
        <taxon>Plakobranchidae</taxon>
        <taxon>Elysia</taxon>
    </lineage>
</organism>
<reference evidence="2 3" key="1">
    <citation type="journal article" date="2021" name="Elife">
        <title>Chloroplast acquisition without the gene transfer in kleptoplastic sea slugs, Plakobranchus ocellatus.</title>
        <authorList>
            <person name="Maeda T."/>
            <person name="Takahashi S."/>
            <person name="Yoshida T."/>
            <person name="Shimamura S."/>
            <person name="Takaki Y."/>
            <person name="Nagai Y."/>
            <person name="Toyoda A."/>
            <person name="Suzuki Y."/>
            <person name="Arimoto A."/>
            <person name="Ishii H."/>
            <person name="Satoh N."/>
            <person name="Nishiyama T."/>
            <person name="Hasebe M."/>
            <person name="Maruyama T."/>
            <person name="Minagawa J."/>
            <person name="Obokata J."/>
            <person name="Shigenobu S."/>
        </authorList>
    </citation>
    <scope>NUCLEOTIDE SEQUENCE [LARGE SCALE GENOMIC DNA]</scope>
</reference>
<gene>
    <name evidence="2" type="ORF">ElyMa_003500300</name>
</gene>
<evidence type="ECO:0000313" key="3">
    <source>
        <dbReference type="Proteomes" id="UP000762676"/>
    </source>
</evidence>
<proteinExistence type="predicted"/>
<dbReference type="Proteomes" id="UP000762676">
    <property type="component" value="Unassembled WGS sequence"/>
</dbReference>
<protein>
    <submittedName>
        <fullName evidence="2">Uncharacterized protein</fullName>
    </submittedName>
</protein>
<keyword evidence="3" id="KW-1185">Reference proteome</keyword>
<comment type="caution">
    <text evidence="2">The sequence shown here is derived from an EMBL/GenBank/DDBJ whole genome shotgun (WGS) entry which is preliminary data.</text>
</comment>
<name>A0AAV4EDV4_9GAST</name>
<evidence type="ECO:0000256" key="1">
    <source>
        <dbReference type="SAM" id="MobiDB-lite"/>
    </source>
</evidence>
<dbReference type="EMBL" id="BMAT01007185">
    <property type="protein sequence ID" value="GFR59258.1"/>
    <property type="molecule type" value="Genomic_DNA"/>
</dbReference>
<feature type="region of interest" description="Disordered" evidence="1">
    <location>
        <begin position="85"/>
        <end position="111"/>
    </location>
</feature>